<evidence type="ECO:0000313" key="3">
    <source>
        <dbReference type="Proteomes" id="UP000215144"/>
    </source>
</evidence>
<feature type="domain" description="N-acetyltransferase" evidence="1">
    <location>
        <begin position="1"/>
        <end position="132"/>
    </location>
</feature>
<reference evidence="2 3" key="1">
    <citation type="submission" date="2017-06" db="EMBL/GenBank/DDBJ databases">
        <authorList>
            <consortium name="Pathogen Informatics"/>
        </authorList>
    </citation>
    <scope>NUCLEOTIDE SEQUENCE [LARGE SCALE GENOMIC DNA]</scope>
    <source>
        <strain evidence="2 3">NCTC11291</strain>
    </source>
</reference>
<dbReference type="SUPFAM" id="SSF55729">
    <property type="entry name" value="Acyl-CoA N-acyltransferases (Nat)"/>
    <property type="match status" value="1"/>
</dbReference>
<dbReference type="AlphaFoldDB" id="A0A239WJH7"/>
<name>A0A239WJH7_STRAI</name>
<organism evidence="2 3">
    <name type="scientific">Streptococcus acidominimus</name>
    <dbReference type="NCBI Taxonomy" id="1326"/>
    <lineage>
        <taxon>Bacteria</taxon>
        <taxon>Bacillati</taxon>
        <taxon>Bacillota</taxon>
        <taxon>Bacilli</taxon>
        <taxon>Lactobacillales</taxon>
        <taxon>Streptococcaceae</taxon>
        <taxon>Streptococcus</taxon>
    </lineage>
</organism>
<keyword evidence="2" id="KW-0808">Transferase</keyword>
<dbReference type="EMBL" id="LT906454">
    <property type="protein sequence ID" value="SNV33764.1"/>
    <property type="molecule type" value="Genomic_DNA"/>
</dbReference>
<dbReference type="GO" id="GO:0016747">
    <property type="term" value="F:acyltransferase activity, transferring groups other than amino-acyl groups"/>
    <property type="evidence" value="ECO:0007669"/>
    <property type="project" value="InterPro"/>
</dbReference>
<dbReference type="OrthoDB" id="9787920at2"/>
<dbReference type="CDD" id="cd04301">
    <property type="entry name" value="NAT_SF"/>
    <property type="match status" value="1"/>
</dbReference>
<dbReference type="InterPro" id="IPR016181">
    <property type="entry name" value="Acyl_CoA_acyltransferase"/>
</dbReference>
<dbReference type="PROSITE" id="PS51186">
    <property type="entry name" value="GNAT"/>
    <property type="match status" value="1"/>
</dbReference>
<accession>A0A239WJH7</accession>
<evidence type="ECO:0000313" key="2">
    <source>
        <dbReference type="EMBL" id="SNV33764.1"/>
    </source>
</evidence>
<proteinExistence type="predicted"/>
<dbReference type="KEGG" id="saco:SAME_00270"/>
<evidence type="ECO:0000259" key="1">
    <source>
        <dbReference type="PROSITE" id="PS51186"/>
    </source>
</evidence>
<dbReference type="RefSeq" id="WP_095121566.1">
    <property type="nucleotide sequence ID" value="NZ_LT906454.1"/>
</dbReference>
<protein>
    <submittedName>
        <fullName evidence="2">Histone acetyltransferase HPA2</fullName>
    </submittedName>
</protein>
<dbReference type="Gene3D" id="3.40.630.30">
    <property type="match status" value="1"/>
</dbReference>
<dbReference type="Proteomes" id="UP000215144">
    <property type="component" value="Chromosome 1"/>
</dbReference>
<dbReference type="InterPro" id="IPR000182">
    <property type="entry name" value="GNAT_dom"/>
</dbReference>
<gene>
    <name evidence="2" type="ORF">SAMEA4504048_00270</name>
</gene>
<sequence>MREEEFVKRVFDEQFEETFGRDAMSKLVTKEYLLTKEEGGNLLAVLQAIQSIETVHIKSLVVAKAAQGKGLGSQLLLELEEAARQNGVTSITLSTKSYQAKEFYSQLKQEQDKSASMKVWLFGNTFLRCFLM</sequence>
<dbReference type="Pfam" id="PF00583">
    <property type="entry name" value="Acetyltransf_1"/>
    <property type="match status" value="1"/>
</dbReference>